<evidence type="ECO:0000256" key="9">
    <source>
        <dbReference type="RuleBase" id="RU361193"/>
    </source>
</evidence>
<name>A0A6A6SZX4_9PLEO</name>
<dbReference type="GO" id="GO:0005783">
    <property type="term" value="C:endoplasmic reticulum"/>
    <property type="evidence" value="ECO:0007669"/>
    <property type="project" value="TreeGrafter"/>
</dbReference>
<comment type="similarity">
    <text evidence="3 9">Belongs to the glycosyl hydrolase 47 family.</text>
</comment>
<keyword evidence="7" id="KW-0479">Metal-binding</keyword>
<dbReference type="GO" id="GO:0004571">
    <property type="term" value="F:mannosyl-oligosaccharide 1,2-alpha-mannosidase activity"/>
    <property type="evidence" value="ECO:0007669"/>
    <property type="project" value="InterPro"/>
</dbReference>
<dbReference type="InterPro" id="IPR036026">
    <property type="entry name" value="Seven-hairpin_glycosidases"/>
</dbReference>
<feature type="active site" evidence="6">
    <location>
        <position position="496"/>
    </location>
</feature>
<evidence type="ECO:0000256" key="1">
    <source>
        <dbReference type="ARBA" id="ARBA00001913"/>
    </source>
</evidence>
<dbReference type="InterPro" id="IPR001382">
    <property type="entry name" value="Glyco_hydro_47"/>
</dbReference>
<dbReference type="InterPro" id="IPR012341">
    <property type="entry name" value="6hp_glycosidase-like_sf"/>
</dbReference>
<dbReference type="Pfam" id="PF01532">
    <property type="entry name" value="Glyco_hydro_47"/>
    <property type="match status" value="1"/>
</dbReference>
<dbReference type="EC" id="3.2.1.-" evidence="9"/>
<feature type="active site" evidence="6">
    <location>
        <position position="319"/>
    </location>
</feature>
<comment type="cofactor">
    <cofactor evidence="1 7">
        <name>Ca(2+)</name>
        <dbReference type="ChEBI" id="CHEBI:29108"/>
    </cofactor>
</comment>
<dbReference type="GO" id="GO:0005509">
    <property type="term" value="F:calcium ion binding"/>
    <property type="evidence" value="ECO:0007669"/>
    <property type="project" value="InterPro"/>
</dbReference>
<dbReference type="UniPathway" id="UPA00378"/>
<evidence type="ECO:0000256" key="2">
    <source>
        <dbReference type="ARBA" id="ARBA00004922"/>
    </source>
</evidence>
<dbReference type="GO" id="GO:0016020">
    <property type="term" value="C:membrane"/>
    <property type="evidence" value="ECO:0007669"/>
    <property type="project" value="InterPro"/>
</dbReference>
<feature type="active site" description="Proton donor" evidence="6">
    <location>
        <position position="181"/>
    </location>
</feature>
<evidence type="ECO:0000256" key="6">
    <source>
        <dbReference type="PIRSR" id="PIRSR601382-1"/>
    </source>
</evidence>
<accession>A0A6A6SZX4</accession>
<dbReference type="Gene3D" id="1.50.10.10">
    <property type="match status" value="1"/>
</dbReference>
<feature type="disulfide bond" evidence="8">
    <location>
        <begin position="391"/>
        <end position="420"/>
    </location>
</feature>
<reference evidence="10" key="1">
    <citation type="journal article" date="2020" name="Stud. Mycol.">
        <title>101 Dothideomycetes genomes: a test case for predicting lifestyles and emergence of pathogens.</title>
        <authorList>
            <person name="Haridas S."/>
            <person name="Albert R."/>
            <person name="Binder M."/>
            <person name="Bloem J."/>
            <person name="Labutti K."/>
            <person name="Salamov A."/>
            <person name="Andreopoulos B."/>
            <person name="Baker S."/>
            <person name="Barry K."/>
            <person name="Bills G."/>
            <person name="Bluhm B."/>
            <person name="Cannon C."/>
            <person name="Castanera R."/>
            <person name="Culley D."/>
            <person name="Daum C."/>
            <person name="Ezra D."/>
            <person name="Gonzalez J."/>
            <person name="Henrissat B."/>
            <person name="Kuo A."/>
            <person name="Liang C."/>
            <person name="Lipzen A."/>
            <person name="Lutzoni F."/>
            <person name="Magnuson J."/>
            <person name="Mondo S."/>
            <person name="Nolan M."/>
            <person name="Ohm R."/>
            <person name="Pangilinan J."/>
            <person name="Park H.-J."/>
            <person name="Ramirez L."/>
            <person name="Alfaro M."/>
            <person name="Sun H."/>
            <person name="Tritt A."/>
            <person name="Yoshinaga Y."/>
            <person name="Zwiers L.-H."/>
            <person name="Turgeon B."/>
            <person name="Goodwin S."/>
            <person name="Spatafora J."/>
            <person name="Crous P."/>
            <person name="Grigoriev I."/>
        </authorList>
    </citation>
    <scope>NUCLEOTIDE SEQUENCE</scope>
    <source>
        <strain evidence="10">CBS 122681</strain>
    </source>
</reference>
<dbReference type="GO" id="GO:0036503">
    <property type="term" value="P:ERAD pathway"/>
    <property type="evidence" value="ECO:0007669"/>
    <property type="project" value="UniProtKB-ARBA"/>
</dbReference>
<keyword evidence="9" id="KW-0326">Glycosidase</keyword>
<dbReference type="Proteomes" id="UP000799324">
    <property type="component" value="Unassembled WGS sequence"/>
</dbReference>
<comment type="pathway">
    <text evidence="2">Protein modification; protein glycosylation.</text>
</comment>
<organism evidence="10 11">
    <name type="scientific">Lophiostoma macrostomum CBS 122681</name>
    <dbReference type="NCBI Taxonomy" id="1314788"/>
    <lineage>
        <taxon>Eukaryota</taxon>
        <taxon>Fungi</taxon>
        <taxon>Dikarya</taxon>
        <taxon>Ascomycota</taxon>
        <taxon>Pezizomycotina</taxon>
        <taxon>Dothideomycetes</taxon>
        <taxon>Pleosporomycetidae</taxon>
        <taxon>Pleosporales</taxon>
        <taxon>Lophiostomataceae</taxon>
        <taxon>Lophiostoma</taxon>
    </lineage>
</organism>
<keyword evidence="5 8" id="KW-1015">Disulfide bond</keyword>
<dbReference type="PANTHER" id="PTHR11742:SF49">
    <property type="entry name" value="ALPHA-1,2-MANNOSIDASE"/>
    <property type="match status" value="1"/>
</dbReference>
<feature type="binding site" evidence="7">
    <location>
        <position position="585"/>
    </location>
    <ligand>
        <name>Ca(2+)</name>
        <dbReference type="ChEBI" id="CHEBI:29108"/>
    </ligand>
</feature>
<keyword evidence="11" id="KW-1185">Reference proteome</keyword>
<gene>
    <name evidence="10" type="ORF">K491DRAFT_65298</name>
</gene>
<evidence type="ECO:0000256" key="3">
    <source>
        <dbReference type="ARBA" id="ARBA00007658"/>
    </source>
</evidence>
<dbReference type="PRINTS" id="PR00747">
    <property type="entry name" value="GLYHDRLASE47"/>
</dbReference>
<dbReference type="FunFam" id="1.50.10.10:FF:000037">
    <property type="entry name" value="alpha-1,2-Mannosidase"/>
    <property type="match status" value="1"/>
</dbReference>
<dbReference type="OrthoDB" id="8118055at2759"/>
<dbReference type="EMBL" id="MU004408">
    <property type="protein sequence ID" value="KAF2652173.1"/>
    <property type="molecule type" value="Genomic_DNA"/>
</dbReference>
<proteinExistence type="inferred from homology"/>
<dbReference type="PANTHER" id="PTHR11742">
    <property type="entry name" value="MANNOSYL-OLIGOSACCHARIDE ALPHA-1,2-MANNOSIDASE-RELATED"/>
    <property type="match status" value="1"/>
</dbReference>
<evidence type="ECO:0000256" key="8">
    <source>
        <dbReference type="PIRSR" id="PIRSR601382-3"/>
    </source>
</evidence>
<evidence type="ECO:0000256" key="5">
    <source>
        <dbReference type="ARBA" id="ARBA00023157"/>
    </source>
</evidence>
<dbReference type="InterPro" id="IPR050749">
    <property type="entry name" value="Glycosyl_Hydrolase_47"/>
</dbReference>
<protein>
    <recommendedName>
        <fullName evidence="9">alpha-1,2-Mannosidase</fullName>
        <ecNumber evidence="9">3.2.1.-</ecNumber>
    </recommendedName>
</protein>
<evidence type="ECO:0000313" key="11">
    <source>
        <dbReference type="Proteomes" id="UP000799324"/>
    </source>
</evidence>
<keyword evidence="7" id="KW-0106">Calcium</keyword>
<evidence type="ECO:0000256" key="7">
    <source>
        <dbReference type="PIRSR" id="PIRSR601382-2"/>
    </source>
</evidence>
<sequence>MGGMAFLRFILRRFIVLCVSGFLLITAFRQLTIEPELPPPTGTTSKRVPGPVKWKDVPQHYPVSSMVPLPSGTPATIPRIQHEFGPPTQHHKEKNEKRLRAVKDAFLHSWEGYKRHAWLQDEVTPVTGSYKNGFGRRGATLVDALDTLIIMGLDEEFGLALKAVKKIDFTTSMEPLLNVFETTIRYVGGLLGAYDLSEKKHHVLLHKAVELGDMLYAAFDTPNRMPVTRWDWQRGALGRTQEALSQSLSAEIGSLTLEFTRLSQLTGDAKYFDAVQRITDAFEEHQNETHLPGLFPILVNPRKGKFDVGRSFTFGGMSDSLYEYFSKQYMLLGGLVDQYQKLHESAIDVAKRYLFFRPMTPQNHDILVSGTLTRTSADHFKLHTEGQHLSCFAGGMVGIGAKIFNRTEDLDVARKLVDGCIWAYDSMPTGIMPEMFDLVPCPSANNCNWDIERWYSSISTRRSIDGKANITQTIRDDRLPEGFTNIEDRRYLLRPEAIESIFVLYRITGDPLLQDAAWRMFTAIQNATLAEFAHSAIADVTWPAGMETEKLDSCESFWMAETLKYFYLIFAEPDVVSLDEYVFNTEAHPLRRPRPK</sequence>
<dbReference type="SUPFAM" id="SSF48225">
    <property type="entry name" value="Seven-hairpin glycosidases"/>
    <property type="match status" value="1"/>
</dbReference>
<dbReference type="AlphaFoldDB" id="A0A6A6SZX4"/>
<dbReference type="GO" id="GO:0005975">
    <property type="term" value="P:carbohydrate metabolic process"/>
    <property type="evidence" value="ECO:0007669"/>
    <property type="project" value="InterPro"/>
</dbReference>
<evidence type="ECO:0000256" key="4">
    <source>
        <dbReference type="ARBA" id="ARBA00022801"/>
    </source>
</evidence>
<feature type="active site" description="Proton donor" evidence="6">
    <location>
        <position position="434"/>
    </location>
</feature>
<evidence type="ECO:0000313" key="10">
    <source>
        <dbReference type="EMBL" id="KAF2652173.1"/>
    </source>
</evidence>
<keyword evidence="4 9" id="KW-0378">Hydrolase</keyword>